<gene>
    <name evidence="1" type="ORF">F0361_13805</name>
</gene>
<dbReference type="PROSITE" id="PS51257">
    <property type="entry name" value="PROKAR_LIPOPROTEIN"/>
    <property type="match status" value="1"/>
</dbReference>
<reference evidence="1 2" key="1">
    <citation type="submission" date="2019-09" db="EMBL/GenBank/DDBJ databases">
        <authorList>
            <person name="Khan S.A."/>
            <person name="Jeon C.O."/>
            <person name="Chun B.H."/>
            <person name="Jeong S.E."/>
        </authorList>
    </citation>
    <scope>NUCLEOTIDE SEQUENCE [LARGE SCALE GENOMIC DNA]</scope>
    <source>
        <strain evidence="1 2">KCTC 42508</strain>
    </source>
</reference>
<dbReference type="RefSeq" id="WP_154919379.1">
    <property type="nucleotide sequence ID" value="NZ_VUOE01000002.1"/>
</dbReference>
<sequence>MKRFLLLFGISAFLLSCNGVKRTQEALNTGNYNAAINKAIVIIAENKTKKSNQAFIVLLEEAYQKNTERELQNIKFLKKDGNPANYETIYESYVRLKEIQEGIRPLLPLYIMDEGRDARFNFNNYDSDIIAAKDYLSDYLYNNAVGLLGNARYKNEYREAYDDLKYLEEINPNYRDTKDKMDEAYQKGLDFVLVEMVNNTDKVIPKRLEDELLNLNTYGLNNLWTEYHTNRLSNIDYDYLMEVSFQDINISPEQVNEKQIIKEKQIKDGFQYVEDQNGNIVKDSLGNKIKVDKFKTVRCDFYQFTQFKSAQVVGVVNFTDLRKQQQINQYPLASEFVFEHIYANYNGDKRALDNDLLPFLQAARVPFPTNEQMVYDAGEDLKNNLKSILTRQRFN</sequence>
<dbReference type="EMBL" id="VUOE01000002">
    <property type="protein sequence ID" value="KAA2217050.1"/>
    <property type="molecule type" value="Genomic_DNA"/>
</dbReference>
<comment type="caution">
    <text evidence="1">The sequence shown here is derived from an EMBL/GenBank/DDBJ whole genome shotgun (WGS) entry which is preliminary data.</text>
</comment>
<name>A0A5B2TTZ5_9FLAO</name>
<proteinExistence type="predicted"/>
<evidence type="ECO:0000313" key="1">
    <source>
        <dbReference type="EMBL" id="KAA2217050.1"/>
    </source>
</evidence>
<accession>A0A5B2TTZ5</accession>
<dbReference type="Proteomes" id="UP000323188">
    <property type="component" value="Unassembled WGS sequence"/>
</dbReference>
<dbReference type="AlphaFoldDB" id="A0A5B2TTZ5"/>
<organism evidence="1 2">
    <name type="scientific">Maribacter flavus</name>
    <dbReference type="NCBI Taxonomy" id="1658664"/>
    <lineage>
        <taxon>Bacteria</taxon>
        <taxon>Pseudomonadati</taxon>
        <taxon>Bacteroidota</taxon>
        <taxon>Flavobacteriia</taxon>
        <taxon>Flavobacteriales</taxon>
        <taxon>Flavobacteriaceae</taxon>
        <taxon>Maribacter</taxon>
    </lineage>
</organism>
<protein>
    <submittedName>
        <fullName evidence="1">Uncharacterized protein</fullName>
    </submittedName>
</protein>
<evidence type="ECO:0000313" key="2">
    <source>
        <dbReference type="Proteomes" id="UP000323188"/>
    </source>
</evidence>